<reference evidence="8 9" key="1">
    <citation type="submission" date="2016-07" db="EMBL/GenBank/DDBJ databases">
        <title>Pervasive Adenine N6-methylation of Active Genes in Fungi.</title>
        <authorList>
            <consortium name="DOE Joint Genome Institute"/>
            <person name="Mondo S.J."/>
            <person name="Dannebaum R.O."/>
            <person name="Kuo R.C."/>
            <person name="Labutti K."/>
            <person name="Haridas S."/>
            <person name="Kuo A."/>
            <person name="Salamov A."/>
            <person name="Ahrendt S.R."/>
            <person name="Lipzen A."/>
            <person name="Sullivan W."/>
            <person name="Andreopoulos W.B."/>
            <person name="Clum A."/>
            <person name="Lindquist E."/>
            <person name="Daum C."/>
            <person name="Ramamoorthy G.K."/>
            <person name="Gryganskyi A."/>
            <person name="Culley D."/>
            <person name="Magnuson J.K."/>
            <person name="James T.Y."/>
            <person name="O'Malley M.A."/>
            <person name="Stajich J.E."/>
            <person name="Spatafora J.W."/>
            <person name="Visel A."/>
            <person name="Grigoriev I.V."/>
        </authorList>
    </citation>
    <scope>NUCLEOTIDE SEQUENCE [LARGE SCALE GENOMIC DNA]</scope>
    <source>
        <strain evidence="8 9">CBS 931.73</strain>
    </source>
</reference>
<keyword evidence="1" id="KW-0343">GTPase activation</keyword>
<evidence type="ECO:0000256" key="2">
    <source>
        <dbReference type="ARBA" id="ARBA00022723"/>
    </source>
</evidence>
<protein>
    <submittedName>
        <fullName evidence="8">ArfGap-domain-containing protein</fullName>
    </submittedName>
</protein>
<dbReference type="PANTHER" id="PTHR45686">
    <property type="entry name" value="ADP-RIBOSYLATION FACTOR GTPASE ACTIVATING PROTEIN 3, ISOFORM H-RELATED"/>
    <property type="match status" value="1"/>
</dbReference>
<comment type="caution">
    <text evidence="8">The sequence shown here is derived from an EMBL/GenBank/DDBJ whole genome shotgun (WGS) entry which is preliminary data.</text>
</comment>
<dbReference type="InterPro" id="IPR037278">
    <property type="entry name" value="ARFGAP/RecO"/>
</dbReference>
<dbReference type="OrthoDB" id="983479at2759"/>
<feature type="region of interest" description="Disordered" evidence="6">
    <location>
        <begin position="234"/>
        <end position="308"/>
    </location>
</feature>
<dbReference type="GO" id="GO:0005096">
    <property type="term" value="F:GTPase activator activity"/>
    <property type="evidence" value="ECO:0007669"/>
    <property type="project" value="UniProtKB-KW"/>
</dbReference>
<dbReference type="InterPro" id="IPR001164">
    <property type="entry name" value="ArfGAP_dom"/>
</dbReference>
<dbReference type="GO" id="GO:0008270">
    <property type="term" value="F:zinc ion binding"/>
    <property type="evidence" value="ECO:0007669"/>
    <property type="project" value="UniProtKB-KW"/>
</dbReference>
<dbReference type="Gene3D" id="1.10.220.150">
    <property type="entry name" value="Arf GTPase activating protein"/>
    <property type="match status" value="1"/>
</dbReference>
<dbReference type="SUPFAM" id="SSF57863">
    <property type="entry name" value="ArfGap/RecO-like zinc finger"/>
    <property type="match status" value="1"/>
</dbReference>
<feature type="compositionally biased region" description="Low complexity" evidence="6">
    <location>
        <begin position="158"/>
        <end position="180"/>
    </location>
</feature>
<dbReference type="SMART" id="SM00105">
    <property type="entry name" value="ArfGap"/>
    <property type="match status" value="1"/>
</dbReference>
<dbReference type="STRING" id="1314790.A0A1Y1YHA7"/>
<dbReference type="FunCoup" id="A0A1Y1YHA7">
    <property type="interactions" value="551"/>
</dbReference>
<dbReference type="CDD" id="cd08831">
    <property type="entry name" value="ArfGap_ArfGap2_3_like"/>
    <property type="match status" value="1"/>
</dbReference>
<evidence type="ECO:0000256" key="1">
    <source>
        <dbReference type="ARBA" id="ARBA00022468"/>
    </source>
</evidence>
<dbReference type="InterPro" id="IPR038508">
    <property type="entry name" value="ArfGAP_dom_sf"/>
</dbReference>
<keyword evidence="9" id="KW-1185">Reference proteome</keyword>
<feature type="compositionally biased region" description="Gly residues" evidence="6">
    <location>
        <begin position="181"/>
        <end position="191"/>
    </location>
</feature>
<keyword evidence="2" id="KW-0479">Metal-binding</keyword>
<dbReference type="EMBL" id="MCFE01000133">
    <property type="protein sequence ID" value="ORX97410.1"/>
    <property type="molecule type" value="Genomic_DNA"/>
</dbReference>
<dbReference type="PANTHER" id="PTHR45686:SF4">
    <property type="entry name" value="ADP-RIBOSYLATION FACTOR GTPASE ACTIVATING PROTEIN 3, ISOFORM H"/>
    <property type="match status" value="1"/>
</dbReference>
<dbReference type="FunFam" id="1.10.220.150:FF:000004">
    <property type="entry name" value="Putative ADP-ribosylation factor GTPase-activating protein 2"/>
    <property type="match status" value="1"/>
</dbReference>
<gene>
    <name evidence="8" type="ORF">K493DRAFT_281254</name>
</gene>
<evidence type="ECO:0000256" key="5">
    <source>
        <dbReference type="PROSITE-ProRule" id="PRU00288"/>
    </source>
</evidence>
<feature type="compositionally biased region" description="Polar residues" evidence="6">
    <location>
        <begin position="251"/>
        <end position="265"/>
    </location>
</feature>
<dbReference type="PRINTS" id="PR00405">
    <property type="entry name" value="REVINTRACTNG"/>
</dbReference>
<dbReference type="Pfam" id="PF01412">
    <property type="entry name" value="ArfGap"/>
    <property type="match status" value="1"/>
</dbReference>
<feature type="domain" description="Arf-GAP" evidence="7">
    <location>
        <begin position="10"/>
        <end position="128"/>
    </location>
</feature>
<evidence type="ECO:0000256" key="3">
    <source>
        <dbReference type="ARBA" id="ARBA00022771"/>
    </source>
</evidence>
<dbReference type="PROSITE" id="PS50115">
    <property type="entry name" value="ARFGAP"/>
    <property type="match status" value="1"/>
</dbReference>
<feature type="region of interest" description="Disordered" evidence="6">
    <location>
        <begin position="140"/>
        <end position="197"/>
    </location>
</feature>
<accession>A0A1Y1YHA7</accession>
<evidence type="ECO:0000313" key="8">
    <source>
        <dbReference type="EMBL" id="ORX97410.1"/>
    </source>
</evidence>
<evidence type="ECO:0000259" key="7">
    <source>
        <dbReference type="PROSITE" id="PS50115"/>
    </source>
</evidence>
<dbReference type="GO" id="GO:0000139">
    <property type="term" value="C:Golgi membrane"/>
    <property type="evidence" value="ECO:0007669"/>
    <property type="project" value="GOC"/>
</dbReference>
<evidence type="ECO:0000313" key="9">
    <source>
        <dbReference type="Proteomes" id="UP000193498"/>
    </source>
</evidence>
<proteinExistence type="predicted"/>
<keyword evidence="3 5" id="KW-0863">Zinc-finger</keyword>
<organism evidence="8 9">
    <name type="scientific">Basidiobolus meristosporus CBS 931.73</name>
    <dbReference type="NCBI Taxonomy" id="1314790"/>
    <lineage>
        <taxon>Eukaryota</taxon>
        <taxon>Fungi</taxon>
        <taxon>Fungi incertae sedis</taxon>
        <taxon>Zoopagomycota</taxon>
        <taxon>Entomophthoromycotina</taxon>
        <taxon>Basidiobolomycetes</taxon>
        <taxon>Basidiobolales</taxon>
        <taxon>Basidiobolaceae</taxon>
        <taxon>Basidiobolus</taxon>
    </lineage>
</organism>
<dbReference type="Proteomes" id="UP000193498">
    <property type="component" value="Unassembled WGS sequence"/>
</dbReference>
<evidence type="ECO:0000256" key="6">
    <source>
        <dbReference type="SAM" id="MobiDB-lite"/>
    </source>
</evidence>
<sequence length="416" mass="45711">MSEPTKEETQEIFKKLLSRRENKLCFDCQANNPVWASITYGIYICLDCSSVHRNLGVHLSFVRSTTLDSWTWEQLRMMKVGGNTQAREYFRSHGGSDKFKDAKSKYTSRAAVSYKDKILMNAKEDAKRFPDRVILSEDTGAKSLPGNVGSGATPDLDSPTSPTTSPTSGRTTSRTNLRSKGIGGARKGGLGASKLGASKLGAKKGGIDFEAAERRAIEEEKKLALTQSLFDDADDSVNMTKDHSPPRKSSFETPSHLQQGNTQNVERLGMGVSRLGFGATGPRDSKKPSNTSKSTTEDDDSHYARDTFSSQKAISSDMYFGRDAYDPQHLSEQRTRLREFDGASSISSAQYFGRDEEANNDQPGGYNINLGGIEGTAKEYAQRFVSQADLASVRDAAQNASQKITGMIKDIQSRYY</sequence>
<dbReference type="GO" id="GO:0048205">
    <property type="term" value="P:COPI coating of Golgi vesicle"/>
    <property type="evidence" value="ECO:0007669"/>
    <property type="project" value="TreeGrafter"/>
</dbReference>
<evidence type="ECO:0000256" key="4">
    <source>
        <dbReference type="ARBA" id="ARBA00022833"/>
    </source>
</evidence>
<dbReference type="AlphaFoldDB" id="A0A1Y1YHA7"/>
<dbReference type="InParanoid" id="A0A1Y1YHA7"/>
<keyword evidence="4" id="KW-0862">Zinc</keyword>
<name>A0A1Y1YHA7_9FUNG</name>